<accession>A0ABT7SGX0</accession>
<evidence type="ECO:0000313" key="7">
    <source>
        <dbReference type="EMBL" id="MDM7855420.1"/>
    </source>
</evidence>
<dbReference type="PANTHER" id="PTHR10806">
    <property type="entry name" value="SIGNAL PEPTIDASE COMPLEX CATALYTIC SUBUNIT SEC11"/>
    <property type="match status" value="1"/>
</dbReference>
<keyword evidence="7" id="KW-0378">Hydrolase</keyword>
<dbReference type="NCBIfam" id="TIGR02228">
    <property type="entry name" value="sigpep_I_arch"/>
    <property type="match status" value="1"/>
</dbReference>
<dbReference type="Proteomes" id="UP001529338">
    <property type="component" value="Unassembled WGS sequence"/>
</dbReference>
<keyword evidence="8" id="KW-1185">Reference proteome</keyword>
<evidence type="ECO:0000256" key="1">
    <source>
        <dbReference type="ARBA" id="ARBA00004370"/>
    </source>
</evidence>
<keyword evidence="4" id="KW-0472">Membrane</keyword>
<feature type="region of interest" description="Disordered" evidence="6">
    <location>
        <begin position="159"/>
        <end position="204"/>
    </location>
</feature>
<dbReference type="RefSeq" id="WP_289455238.1">
    <property type="nucleotide sequence ID" value="NZ_JAUCGQ010000001.1"/>
</dbReference>
<evidence type="ECO:0000256" key="2">
    <source>
        <dbReference type="ARBA" id="ARBA00022692"/>
    </source>
</evidence>
<evidence type="ECO:0000313" key="8">
    <source>
        <dbReference type="Proteomes" id="UP001529338"/>
    </source>
</evidence>
<dbReference type="PANTHER" id="PTHR10806:SF6">
    <property type="entry name" value="SIGNAL PEPTIDASE COMPLEX CATALYTIC SUBUNIT SEC11"/>
    <property type="match status" value="1"/>
</dbReference>
<dbReference type="CDD" id="cd06462">
    <property type="entry name" value="Peptidase_S24_S26"/>
    <property type="match status" value="1"/>
</dbReference>
<feature type="compositionally biased region" description="Low complexity" evidence="6">
    <location>
        <begin position="186"/>
        <end position="200"/>
    </location>
</feature>
<gene>
    <name evidence="7" type="ORF">QRT04_10810</name>
</gene>
<reference evidence="7 8" key="1">
    <citation type="submission" date="2023-06" db="EMBL/GenBank/DDBJ databases">
        <title>Cellulomonas sp. MW4 Whole genome sequence.</title>
        <authorList>
            <person name="Park S."/>
        </authorList>
    </citation>
    <scope>NUCLEOTIDE SEQUENCE [LARGE SCALE GENOMIC DNA]</scope>
    <source>
        <strain evidence="7 8">MW4</strain>
    </source>
</reference>
<name>A0ABT7SGX0_9CELL</name>
<keyword evidence="2" id="KW-0812">Transmembrane</keyword>
<dbReference type="GO" id="GO:0009003">
    <property type="term" value="F:signal peptidase activity"/>
    <property type="evidence" value="ECO:0007669"/>
    <property type="project" value="UniProtKB-EC"/>
</dbReference>
<dbReference type="EC" id="3.4.21.89" evidence="5"/>
<keyword evidence="3" id="KW-1133">Transmembrane helix</keyword>
<dbReference type="SUPFAM" id="SSF51306">
    <property type="entry name" value="LexA/Signal peptidase"/>
    <property type="match status" value="1"/>
</dbReference>
<dbReference type="InterPro" id="IPR001733">
    <property type="entry name" value="Peptidase_S26B"/>
</dbReference>
<dbReference type="EMBL" id="JAUCGQ010000001">
    <property type="protein sequence ID" value="MDM7855420.1"/>
    <property type="molecule type" value="Genomic_DNA"/>
</dbReference>
<evidence type="ECO:0000256" key="4">
    <source>
        <dbReference type="ARBA" id="ARBA00023136"/>
    </source>
</evidence>
<comment type="caution">
    <text evidence="7">The sequence shown here is derived from an EMBL/GenBank/DDBJ whole genome shotgun (WGS) entry which is preliminary data.</text>
</comment>
<comment type="subcellular location">
    <subcellularLocation>
        <location evidence="1">Membrane</location>
    </subcellularLocation>
</comment>
<evidence type="ECO:0000256" key="3">
    <source>
        <dbReference type="ARBA" id="ARBA00022989"/>
    </source>
</evidence>
<proteinExistence type="predicted"/>
<evidence type="ECO:0000256" key="5">
    <source>
        <dbReference type="NCBIfam" id="TIGR02228"/>
    </source>
</evidence>
<sequence>MRIFRAAGNALLWLVALVGVLSALLWGATSLGYVKPLVVISGSMEPKIMTGDLLLDTPHPTSELRVGDVVAIRSEVTGKLISHRVVKVAPKDGHYEVNLKGDANKAQDGETYVVGDTVWRPVLQVPHGGYVVTTLTKRSVAIPLGVTLLALIGLSMTAEPAPRRRSGDETEPCPNVNAPDTKDAVDGAPVDPAPADEAVPYQFPDRIADLTGLSRR</sequence>
<evidence type="ECO:0000256" key="6">
    <source>
        <dbReference type="SAM" id="MobiDB-lite"/>
    </source>
</evidence>
<organism evidence="7 8">
    <name type="scientific">Cellulomonas alba</name>
    <dbReference type="NCBI Taxonomy" id="3053467"/>
    <lineage>
        <taxon>Bacteria</taxon>
        <taxon>Bacillati</taxon>
        <taxon>Actinomycetota</taxon>
        <taxon>Actinomycetes</taxon>
        <taxon>Micrococcales</taxon>
        <taxon>Cellulomonadaceae</taxon>
        <taxon>Cellulomonas</taxon>
    </lineage>
</organism>
<protein>
    <recommendedName>
        <fullName evidence="5">Signal peptidase I</fullName>
        <ecNumber evidence="5">3.4.21.89</ecNumber>
    </recommendedName>
</protein>
<dbReference type="InterPro" id="IPR036286">
    <property type="entry name" value="LexA/Signal_pep-like_sf"/>
</dbReference>